<accession>A0A060WHS2</accession>
<dbReference type="PROSITE" id="PS00264">
    <property type="entry name" value="NEUROHYPOPHYS_HORM"/>
    <property type="match status" value="1"/>
</dbReference>
<name>A0A060WHS2_ONCMY</name>
<keyword evidence="5" id="KW-0372">Hormone</keyword>
<organism evidence="10 12">
    <name type="scientific">Oncorhynchus mykiss</name>
    <name type="common">Rainbow trout</name>
    <name type="synonym">Salmo gairdneri</name>
    <dbReference type="NCBI Taxonomy" id="8022"/>
    <lineage>
        <taxon>Eukaryota</taxon>
        <taxon>Metazoa</taxon>
        <taxon>Chordata</taxon>
        <taxon>Craniata</taxon>
        <taxon>Vertebrata</taxon>
        <taxon>Euteleostomi</taxon>
        <taxon>Actinopterygii</taxon>
        <taxon>Neopterygii</taxon>
        <taxon>Teleostei</taxon>
        <taxon>Protacanthopterygii</taxon>
        <taxon>Salmoniformes</taxon>
        <taxon>Salmonidae</taxon>
        <taxon>Salmoninae</taxon>
        <taxon>Oncorhynchus</taxon>
    </lineage>
</organism>
<dbReference type="FunFam" id="2.60.9.10:FF:000001">
    <property type="entry name" value="oxytocin-neurophysin 1"/>
    <property type="match status" value="1"/>
</dbReference>
<evidence type="ECO:0000256" key="8">
    <source>
        <dbReference type="ARBA" id="ARBA00023157"/>
    </source>
</evidence>
<dbReference type="Proteomes" id="UP000193380">
    <property type="component" value="Unassembled WGS sequence"/>
</dbReference>
<dbReference type="AlphaFoldDB" id="A0A060WHS2"/>
<evidence type="ECO:0000256" key="1">
    <source>
        <dbReference type="ARBA" id="ARBA00004613"/>
    </source>
</evidence>
<keyword evidence="8" id="KW-1015">Disulfide bond</keyword>
<evidence type="ECO:0000256" key="7">
    <source>
        <dbReference type="ARBA" id="ARBA00022815"/>
    </source>
</evidence>
<keyword evidence="7" id="KW-0027">Amidation</keyword>
<dbReference type="Ensembl" id="ENSOMYT00000098185.2">
    <property type="protein sequence ID" value="ENSOMYP00000090187.1"/>
    <property type="gene ID" value="ENSOMYG00000041562.2"/>
</dbReference>
<reference evidence="11" key="4">
    <citation type="submission" date="2025-05" db="UniProtKB">
        <authorList>
            <consortium name="Ensembl"/>
        </authorList>
    </citation>
    <scope>IDENTIFICATION</scope>
</reference>
<dbReference type="InterPro" id="IPR036387">
    <property type="entry name" value="Neurhyp_horm_dom_sf"/>
</dbReference>
<dbReference type="STRING" id="8022.A0A060WHS2"/>
<evidence type="ECO:0000256" key="6">
    <source>
        <dbReference type="ARBA" id="ARBA00022729"/>
    </source>
</evidence>
<proteinExistence type="inferred from homology"/>
<keyword evidence="6" id="KW-0732">Signal</keyword>
<dbReference type="EMBL" id="FR904549">
    <property type="protein sequence ID" value="CDQ66586.1"/>
    <property type="molecule type" value="Genomic_DNA"/>
</dbReference>
<gene>
    <name evidence="10" type="ORF">GSONMT00075612001</name>
</gene>
<keyword evidence="3" id="KW-0964">Secreted</keyword>
<dbReference type="PRINTS" id="PR00831">
    <property type="entry name" value="NEUROPHYSIN"/>
</dbReference>
<evidence type="ECO:0000313" key="12">
    <source>
        <dbReference type="Proteomes" id="UP000193380"/>
    </source>
</evidence>
<evidence type="ECO:0000256" key="2">
    <source>
        <dbReference type="ARBA" id="ARBA00007369"/>
    </source>
</evidence>
<reference evidence="10" key="2">
    <citation type="submission" date="2014-03" db="EMBL/GenBank/DDBJ databases">
        <authorList>
            <person name="Genoscope - CEA"/>
        </authorList>
    </citation>
    <scope>NUCLEOTIDE SEQUENCE</scope>
</reference>
<evidence type="ECO:0000256" key="3">
    <source>
        <dbReference type="ARBA" id="ARBA00022525"/>
    </source>
</evidence>
<protein>
    <submittedName>
        <fullName evidence="11">Oxytocin</fullName>
    </submittedName>
</protein>
<dbReference type="InterPro" id="IPR022423">
    <property type="entry name" value="Neurohypophysial_hormone_CS"/>
</dbReference>
<dbReference type="SUPFAM" id="SSF49606">
    <property type="entry name" value="Neurophysin II"/>
    <property type="match status" value="1"/>
</dbReference>
<feature type="region of interest" description="Disordered" evidence="9">
    <location>
        <begin position="1"/>
        <end position="26"/>
    </location>
</feature>
<reference evidence="10" key="1">
    <citation type="journal article" date="2014" name="Nat. Commun.">
        <title>The rainbow trout genome provides novel insights into evolution after whole-genome duplication in vertebrates.</title>
        <authorList>
            <person name="Berthelot C."/>
            <person name="Brunet F."/>
            <person name="Chalopin D."/>
            <person name="Juanchich A."/>
            <person name="Bernard M."/>
            <person name="Noel B."/>
            <person name="Bento P."/>
            <person name="Da Silva C."/>
            <person name="Labadie K."/>
            <person name="Alberti A."/>
            <person name="Aury J.M."/>
            <person name="Louis A."/>
            <person name="Dehais P."/>
            <person name="Bardou P."/>
            <person name="Montfort J."/>
            <person name="Klopp C."/>
            <person name="Cabau C."/>
            <person name="Gaspin C."/>
            <person name="Thorgaard G.H."/>
            <person name="Boussaha M."/>
            <person name="Quillet E."/>
            <person name="Guyomard R."/>
            <person name="Galiana D."/>
            <person name="Bobe J."/>
            <person name="Volff J.N."/>
            <person name="Genet C."/>
            <person name="Wincker P."/>
            <person name="Jaillon O."/>
            <person name="Roest Crollius H."/>
            <person name="Guiguen Y."/>
        </authorList>
    </citation>
    <scope>NUCLEOTIDE SEQUENCE [LARGE SCALE GENOMIC DNA]</scope>
</reference>
<dbReference type="GO" id="GO:0030141">
    <property type="term" value="C:secretory granule"/>
    <property type="evidence" value="ECO:0007669"/>
    <property type="project" value="TreeGrafter"/>
</dbReference>
<keyword evidence="13" id="KW-1185">Reference proteome</keyword>
<sequence>MSQPKRRSKRYKRVPFGKEHEQRQSTFTKINHRQIRRSSSPKPQPQHMAMFGTSVSALCLLFLLSVCTACYISNCPIGGKRSALAFPSRKCMSCGPGDRGRCFGPNICCGEGMGCYVGSPEAAGCVEENYLPSPCEAGGRVCGSEEGRCAAPGICCDVEGCSIDQSCTEEDEAEYISQSVSSSHGHDLLMKLLNMISHTPPHRVHK</sequence>
<dbReference type="Proteomes" id="UP000694395">
    <property type="component" value="Chromosome Y"/>
</dbReference>
<dbReference type="GO" id="GO:0005615">
    <property type="term" value="C:extracellular space"/>
    <property type="evidence" value="ECO:0007669"/>
    <property type="project" value="TreeGrafter"/>
</dbReference>
<dbReference type="PANTHER" id="PTHR11681:SF5">
    <property type="entry name" value="ISOTOCIN"/>
    <property type="match status" value="1"/>
</dbReference>
<feature type="compositionally biased region" description="Basic residues" evidence="9">
    <location>
        <begin position="1"/>
        <end position="15"/>
    </location>
</feature>
<dbReference type="GO" id="GO:0005185">
    <property type="term" value="F:neurohypophyseal hormone activity"/>
    <property type="evidence" value="ECO:0007669"/>
    <property type="project" value="InterPro"/>
</dbReference>
<reference evidence="11 13" key="3">
    <citation type="submission" date="2020-07" db="EMBL/GenBank/DDBJ databases">
        <title>A long reads based de novo assembly of the rainbow trout Arlee double haploid line genome.</title>
        <authorList>
            <person name="Gao G."/>
            <person name="Palti Y."/>
        </authorList>
    </citation>
    <scope>NUCLEOTIDE SEQUENCE [LARGE SCALE GENOMIC DNA]</scope>
</reference>
<dbReference type="PaxDb" id="8022-A0A060WHS2"/>
<evidence type="ECO:0000256" key="5">
    <source>
        <dbReference type="ARBA" id="ARBA00022702"/>
    </source>
</evidence>
<evidence type="ECO:0000313" key="11">
    <source>
        <dbReference type="Ensembl" id="ENSOMYP00000090187.1"/>
    </source>
</evidence>
<dbReference type="Pfam" id="PF00184">
    <property type="entry name" value="Hormone_5"/>
    <property type="match status" value="1"/>
</dbReference>
<comment type="subcellular location">
    <subcellularLocation>
        <location evidence="1">Secreted</location>
    </subcellularLocation>
</comment>
<dbReference type="Gene3D" id="2.60.9.10">
    <property type="entry name" value="Neurohypophysial hormone domain"/>
    <property type="match status" value="1"/>
</dbReference>
<evidence type="ECO:0000313" key="10">
    <source>
        <dbReference type="EMBL" id="CDQ66586.1"/>
    </source>
</evidence>
<keyword evidence="4" id="KW-0165">Cleavage on pair of basic residues</keyword>
<evidence type="ECO:0000313" key="13">
    <source>
        <dbReference type="Proteomes" id="UP000694395"/>
    </source>
</evidence>
<evidence type="ECO:0000256" key="9">
    <source>
        <dbReference type="SAM" id="MobiDB-lite"/>
    </source>
</evidence>
<comment type="similarity">
    <text evidence="2">Belongs to the vasopressin/oxytocin family.</text>
</comment>
<dbReference type="PANTHER" id="PTHR11681">
    <property type="entry name" value="NEUROPHYSIN"/>
    <property type="match status" value="1"/>
</dbReference>
<dbReference type="InterPro" id="IPR000981">
    <property type="entry name" value="Neurhyp_horm"/>
</dbReference>
<dbReference type="GeneTree" id="ENSGT00390000004511"/>
<dbReference type="SMART" id="SM00003">
    <property type="entry name" value="NH"/>
    <property type="match status" value="1"/>
</dbReference>
<evidence type="ECO:0000256" key="4">
    <source>
        <dbReference type="ARBA" id="ARBA00022685"/>
    </source>
</evidence>